<organism evidence="1 2">
    <name type="scientific">Chromobacterium aquaticum</name>
    <dbReference type="NCBI Taxonomy" id="467180"/>
    <lineage>
        <taxon>Bacteria</taxon>
        <taxon>Pseudomonadati</taxon>
        <taxon>Pseudomonadota</taxon>
        <taxon>Betaproteobacteria</taxon>
        <taxon>Neisseriales</taxon>
        <taxon>Chromobacteriaceae</taxon>
        <taxon>Chromobacterium</taxon>
    </lineage>
</organism>
<keyword evidence="2" id="KW-1185">Reference proteome</keyword>
<gene>
    <name evidence="1" type="ORF">ACFO0R_10095</name>
</gene>
<accession>A0ABV8ZTI2</accession>
<name>A0ABV8ZTI2_9NEIS</name>
<protein>
    <submittedName>
        <fullName evidence="1">Uncharacterized protein</fullName>
    </submittedName>
</protein>
<reference evidence="2" key="1">
    <citation type="journal article" date="2019" name="Int. J. Syst. Evol. Microbiol.">
        <title>The Global Catalogue of Microorganisms (GCM) 10K type strain sequencing project: providing services to taxonomists for standard genome sequencing and annotation.</title>
        <authorList>
            <consortium name="The Broad Institute Genomics Platform"/>
            <consortium name="The Broad Institute Genome Sequencing Center for Infectious Disease"/>
            <person name="Wu L."/>
            <person name="Ma J."/>
        </authorList>
    </citation>
    <scope>NUCLEOTIDE SEQUENCE [LARGE SCALE GENOMIC DNA]</scope>
    <source>
        <strain evidence="2">CGMCC 4.7608</strain>
    </source>
</reference>
<comment type="caution">
    <text evidence="1">The sequence shown here is derived from an EMBL/GenBank/DDBJ whole genome shotgun (WGS) entry which is preliminary data.</text>
</comment>
<proteinExistence type="predicted"/>
<dbReference type="EMBL" id="JBHSEK010000005">
    <property type="protein sequence ID" value="MFC4489969.1"/>
    <property type="molecule type" value="Genomic_DNA"/>
</dbReference>
<sequence>MEILLLFALIAAVVVVAKMLSGPVEDQDKLAPIRIRNDQERRRR</sequence>
<evidence type="ECO:0000313" key="1">
    <source>
        <dbReference type="EMBL" id="MFC4489969.1"/>
    </source>
</evidence>
<dbReference type="RefSeq" id="WP_255360815.1">
    <property type="nucleotide sequence ID" value="NZ_JAJOHW010000173.1"/>
</dbReference>
<dbReference type="Proteomes" id="UP001595999">
    <property type="component" value="Unassembled WGS sequence"/>
</dbReference>
<evidence type="ECO:0000313" key="2">
    <source>
        <dbReference type="Proteomes" id="UP001595999"/>
    </source>
</evidence>